<name>A0A2U2N8C6_9GAMM</name>
<dbReference type="SUPFAM" id="SSF109604">
    <property type="entry name" value="HD-domain/PDEase-like"/>
    <property type="match status" value="1"/>
</dbReference>
<dbReference type="AlphaFoldDB" id="A0A2U2N8C6"/>
<comment type="caution">
    <text evidence="2">The sequence shown here is derived from an EMBL/GenBank/DDBJ whole genome shotgun (WGS) entry which is preliminary data.</text>
</comment>
<dbReference type="RefSeq" id="WP_109675384.1">
    <property type="nucleotide sequence ID" value="NZ_CP086615.1"/>
</dbReference>
<evidence type="ECO:0000313" key="3">
    <source>
        <dbReference type="Proteomes" id="UP000245474"/>
    </source>
</evidence>
<evidence type="ECO:0000259" key="1">
    <source>
        <dbReference type="PROSITE" id="PS51833"/>
    </source>
</evidence>
<dbReference type="PANTHER" id="PTHR33525">
    <property type="match status" value="1"/>
</dbReference>
<organism evidence="2 3">
    <name type="scientific">Sediminicurvatus halobius</name>
    <dbReference type="NCBI Taxonomy" id="2182432"/>
    <lineage>
        <taxon>Bacteria</taxon>
        <taxon>Pseudomonadati</taxon>
        <taxon>Pseudomonadota</taxon>
        <taxon>Gammaproteobacteria</taxon>
        <taxon>Chromatiales</taxon>
        <taxon>Ectothiorhodospiraceae</taxon>
        <taxon>Sediminicurvatus</taxon>
    </lineage>
</organism>
<dbReference type="Proteomes" id="UP000245474">
    <property type="component" value="Unassembled WGS sequence"/>
</dbReference>
<accession>A0A2U2N8C6</accession>
<sequence length="278" mass="29493">MTTTGVQTTEDWCRALDRATGCGDVPLPGLPEMALRVRQAASAENASSDALARLIGQDAAMSTRLMKVANAAAARRAAPARSLDRAIARIGFGLTCSLVTGLCILRQMERYRGDVAARLRAHHEASVAVAAIAHYLARQARGVDPHEAMLAGLLHDIGVLPILDFAARNPALAADGAALDALIERRRAPLGAAVLDQWHFPPSLVGVAAGLDQLDREHEGGTDLLDVILAARLEHARGTRAIELERPVMARFDLIEAPLAERAEAQAEIRALRGALAG</sequence>
<protein>
    <recommendedName>
        <fullName evidence="1">HDOD domain-containing protein</fullName>
    </recommendedName>
</protein>
<reference evidence="2 3" key="1">
    <citation type="submission" date="2018-05" db="EMBL/GenBank/DDBJ databases">
        <title>Spiribacter halobius sp. nov., a moderately halophilic bacterium isolated from marine solar saltern.</title>
        <authorList>
            <person name="Zheng W.-S."/>
            <person name="Lu D.-C."/>
            <person name="Du Z.-J."/>
        </authorList>
    </citation>
    <scope>NUCLEOTIDE SEQUENCE [LARGE SCALE GENOMIC DNA]</scope>
    <source>
        <strain evidence="2 3">E85</strain>
    </source>
</reference>
<dbReference type="Gene3D" id="1.10.3210.10">
    <property type="entry name" value="Hypothetical protein af1432"/>
    <property type="match status" value="1"/>
</dbReference>
<dbReference type="InterPro" id="IPR052340">
    <property type="entry name" value="RNase_Y/CdgJ"/>
</dbReference>
<dbReference type="OrthoDB" id="598113at2"/>
<gene>
    <name evidence="2" type="ORF">DEM34_01070</name>
</gene>
<dbReference type="PANTHER" id="PTHR33525:SF3">
    <property type="entry name" value="RIBONUCLEASE Y"/>
    <property type="match status" value="1"/>
</dbReference>
<dbReference type="EMBL" id="QFFI01000002">
    <property type="protein sequence ID" value="PWG65370.1"/>
    <property type="molecule type" value="Genomic_DNA"/>
</dbReference>
<dbReference type="InterPro" id="IPR013976">
    <property type="entry name" value="HDOD"/>
</dbReference>
<feature type="domain" description="HDOD" evidence="1">
    <location>
        <begin position="27"/>
        <end position="214"/>
    </location>
</feature>
<proteinExistence type="predicted"/>
<dbReference type="CDD" id="cd00077">
    <property type="entry name" value="HDc"/>
    <property type="match status" value="1"/>
</dbReference>
<dbReference type="InterPro" id="IPR003607">
    <property type="entry name" value="HD/PDEase_dom"/>
</dbReference>
<dbReference type="Pfam" id="PF08668">
    <property type="entry name" value="HDOD"/>
    <property type="match status" value="1"/>
</dbReference>
<evidence type="ECO:0000313" key="2">
    <source>
        <dbReference type="EMBL" id="PWG65370.1"/>
    </source>
</evidence>
<keyword evidence="3" id="KW-1185">Reference proteome</keyword>
<dbReference type="PROSITE" id="PS51833">
    <property type="entry name" value="HDOD"/>
    <property type="match status" value="1"/>
</dbReference>